<dbReference type="Pfam" id="PF13631">
    <property type="entry name" value="Cytochrom_B_N_2"/>
    <property type="match status" value="1"/>
</dbReference>
<gene>
    <name evidence="8" type="ORF">AS189_09285</name>
</gene>
<sequence>MNAHQNPSPDPEVEGTGAYTWTGKSRRWFLKHLPPDKLLPEDQPSYVASWAYVFGMGAVAGLVFIIGSGVVLSLNGPQWYHVSSLGHFVNSVHLWSVELFFMFMVVHLWIKFWMAAWRGGRLLTWITGMVAFLVSIVTAFTGYLLQTNFDSQWIAFEAKDALNSVGIGAWFNVANLGQIFMWHIMLLPLAVGAVVALHVVMVRAHGVVPPLDAAETDAQLRDATTGGTDTEVKQP</sequence>
<reference evidence="8 9" key="2">
    <citation type="journal article" date="2016" name="J. Biotechnol.">
        <title>Complete genome sequence of Arthrobacter alpinus ERGS4:06, a yellow pigmented bacterium tolerant to cold and radiations isolated from Sikkim Himalaya.</title>
        <authorList>
            <person name="Kumar R."/>
            <person name="Singh D."/>
            <person name="Swarnkar M.K."/>
            <person name="Singh A.K."/>
            <person name="Kumar S."/>
        </authorList>
    </citation>
    <scope>NUCLEOTIDE SEQUENCE [LARGE SCALE GENOMIC DNA]</scope>
    <source>
        <strain evidence="8 9">ERGS4:06</strain>
    </source>
</reference>
<dbReference type="SUPFAM" id="SSF81342">
    <property type="entry name" value="Transmembrane di-heme cytochromes"/>
    <property type="match status" value="1"/>
</dbReference>
<dbReference type="RefSeq" id="WP_062287871.1">
    <property type="nucleotide sequence ID" value="NZ_CP013200.1"/>
</dbReference>
<dbReference type="OrthoDB" id="3823403at2"/>
<dbReference type="GO" id="GO:0016491">
    <property type="term" value="F:oxidoreductase activity"/>
    <property type="evidence" value="ECO:0007669"/>
    <property type="project" value="InterPro"/>
</dbReference>
<feature type="transmembrane region" description="Helical" evidence="6">
    <location>
        <begin position="122"/>
        <end position="145"/>
    </location>
</feature>
<dbReference type="PROSITE" id="PS51002">
    <property type="entry name" value="CYTB_NTER"/>
    <property type="match status" value="1"/>
</dbReference>
<evidence type="ECO:0000256" key="1">
    <source>
        <dbReference type="ARBA" id="ARBA00001971"/>
    </source>
</evidence>
<keyword evidence="6" id="KW-0472">Membrane</keyword>
<feature type="transmembrane region" description="Helical" evidence="6">
    <location>
        <begin position="92"/>
        <end position="110"/>
    </location>
</feature>
<dbReference type="EC" id="7.1.1.8" evidence="2"/>
<evidence type="ECO:0000256" key="6">
    <source>
        <dbReference type="SAM" id="Phobius"/>
    </source>
</evidence>
<dbReference type="GO" id="GO:0016020">
    <property type="term" value="C:membrane"/>
    <property type="evidence" value="ECO:0007669"/>
    <property type="project" value="InterPro"/>
</dbReference>
<feature type="domain" description="Cytochrome b/b6 N-terminal region profile" evidence="7">
    <location>
        <begin position="25"/>
        <end position="211"/>
    </location>
</feature>
<comment type="catalytic activity">
    <reaction evidence="4">
        <text>a quinol + 2 Fe(III)-[cytochrome c](out) = a quinone + 2 Fe(II)-[cytochrome c](out) + 2 H(+)(out)</text>
        <dbReference type="Rhea" id="RHEA:11484"/>
        <dbReference type="Rhea" id="RHEA-COMP:10350"/>
        <dbReference type="Rhea" id="RHEA-COMP:14399"/>
        <dbReference type="ChEBI" id="CHEBI:15378"/>
        <dbReference type="ChEBI" id="CHEBI:24646"/>
        <dbReference type="ChEBI" id="CHEBI:29033"/>
        <dbReference type="ChEBI" id="CHEBI:29034"/>
        <dbReference type="ChEBI" id="CHEBI:132124"/>
        <dbReference type="EC" id="7.1.1.8"/>
    </reaction>
</comment>
<reference evidence="9" key="1">
    <citation type="submission" date="2015-11" db="EMBL/GenBank/DDBJ databases">
        <authorList>
            <person name="Kumar R."/>
            <person name="Singh D."/>
            <person name="Swarnkar M.K."/>
            <person name="Singh A.K."/>
            <person name="Kumar S."/>
        </authorList>
    </citation>
    <scope>NUCLEOTIDE SEQUENCE [LARGE SCALE GENOMIC DNA]</scope>
    <source>
        <strain evidence="9">ERGS4:06</strain>
    </source>
</reference>
<dbReference type="PANTHER" id="PTHR19271:SF16">
    <property type="entry name" value="CYTOCHROME B"/>
    <property type="match status" value="1"/>
</dbReference>
<evidence type="ECO:0000259" key="7">
    <source>
        <dbReference type="PROSITE" id="PS51002"/>
    </source>
</evidence>
<evidence type="ECO:0000256" key="5">
    <source>
        <dbReference type="ARBA" id="ARBA00029568"/>
    </source>
</evidence>
<dbReference type="InterPro" id="IPR005797">
    <property type="entry name" value="Cyt_b/b6_N"/>
</dbReference>
<keyword evidence="6" id="KW-1133">Transmembrane helix</keyword>
<organism evidence="8 9">
    <name type="scientific">Arthrobacter alpinus</name>
    <dbReference type="NCBI Taxonomy" id="656366"/>
    <lineage>
        <taxon>Bacteria</taxon>
        <taxon>Bacillati</taxon>
        <taxon>Actinomycetota</taxon>
        <taxon>Actinomycetes</taxon>
        <taxon>Micrococcales</taxon>
        <taxon>Micrococcaceae</taxon>
        <taxon>Arthrobacter</taxon>
    </lineage>
</organism>
<evidence type="ECO:0000256" key="3">
    <source>
        <dbReference type="ARBA" id="ARBA00016116"/>
    </source>
</evidence>
<dbReference type="AlphaFoldDB" id="A0A0S2LZR4"/>
<dbReference type="EMBL" id="CP013200">
    <property type="protein sequence ID" value="ALO66647.1"/>
    <property type="molecule type" value="Genomic_DNA"/>
</dbReference>
<dbReference type="GO" id="GO:0008121">
    <property type="term" value="F:quinol-cytochrome-c reductase activity"/>
    <property type="evidence" value="ECO:0007669"/>
    <property type="project" value="UniProtKB-EC"/>
</dbReference>
<evidence type="ECO:0000313" key="8">
    <source>
        <dbReference type="EMBL" id="ALO66647.1"/>
    </source>
</evidence>
<dbReference type="GO" id="GO:0022904">
    <property type="term" value="P:respiratory electron transport chain"/>
    <property type="evidence" value="ECO:0007669"/>
    <property type="project" value="InterPro"/>
</dbReference>
<proteinExistence type="predicted"/>
<comment type="cofactor">
    <cofactor evidence="1">
        <name>heme</name>
        <dbReference type="ChEBI" id="CHEBI:30413"/>
    </cofactor>
</comment>
<evidence type="ECO:0000256" key="2">
    <source>
        <dbReference type="ARBA" id="ARBA00012951"/>
    </source>
</evidence>
<feature type="transmembrane region" description="Helical" evidence="6">
    <location>
        <begin position="47"/>
        <end position="72"/>
    </location>
</feature>
<dbReference type="PANTHER" id="PTHR19271">
    <property type="entry name" value="CYTOCHROME B"/>
    <property type="match status" value="1"/>
</dbReference>
<dbReference type="InterPro" id="IPR027387">
    <property type="entry name" value="Cytb/b6-like_sf"/>
</dbReference>
<keyword evidence="6" id="KW-0812">Transmembrane</keyword>
<evidence type="ECO:0000313" key="9">
    <source>
        <dbReference type="Proteomes" id="UP000059574"/>
    </source>
</evidence>
<dbReference type="InterPro" id="IPR016174">
    <property type="entry name" value="Di-haem_cyt_TM"/>
</dbReference>
<name>A0A0S2LZR4_9MICC</name>
<accession>A0A0S2LZR4</accession>
<dbReference type="Proteomes" id="UP000059574">
    <property type="component" value="Chromosome"/>
</dbReference>
<dbReference type="Gene3D" id="1.20.810.10">
    <property type="entry name" value="Cytochrome Bc1 Complex, Chain C"/>
    <property type="match status" value="1"/>
</dbReference>
<protein>
    <recommendedName>
        <fullName evidence="3">Cytochrome bc1 complex cytochrome b subunit</fullName>
        <ecNumber evidence="2">7.1.1.8</ecNumber>
    </recommendedName>
    <alternativeName>
        <fullName evidence="5">Cytochrome bc1 reductase complex subunit QcrB</fullName>
    </alternativeName>
</protein>
<evidence type="ECO:0000256" key="4">
    <source>
        <dbReference type="ARBA" id="ARBA00029351"/>
    </source>
</evidence>
<feature type="transmembrane region" description="Helical" evidence="6">
    <location>
        <begin position="179"/>
        <end position="200"/>
    </location>
</feature>